<name>D3Q8E8_STANL</name>
<evidence type="ECO:0000256" key="8">
    <source>
        <dbReference type="ARBA" id="ARBA00037998"/>
    </source>
</evidence>
<feature type="transmembrane region" description="Helical" evidence="9">
    <location>
        <begin position="12"/>
        <end position="39"/>
    </location>
</feature>
<dbReference type="CDD" id="cd06582">
    <property type="entry name" value="TM_PBP1_LivH_like"/>
    <property type="match status" value="1"/>
</dbReference>
<gene>
    <name evidence="10" type="ordered locus">Snas_2847</name>
</gene>
<dbReference type="AlphaFoldDB" id="D3Q8E8"/>
<dbReference type="eggNOG" id="COG0559">
    <property type="taxonomic scope" value="Bacteria"/>
</dbReference>
<keyword evidence="6 9" id="KW-1133">Transmembrane helix</keyword>
<dbReference type="Pfam" id="PF02653">
    <property type="entry name" value="BPD_transp_2"/>
    <property type="match status" value="1"/>
</dbReference>
<dbReference type="GO" id="GO:0022857">
    <property type="term" value="F:transmembrane transporter activity"/>
    <property type="evidence" value="ECO:0007669"/>
    <property type="project" value="InterPro"/>
</dbReference>
<feature type="transmembrane region" description="Helical" evidence="9">
    <location>
        <begin position="59"/>
        <end position="84"/>
    </location>
</feature>
<feature type="transmembrane region" description="Helical" evidence="9">
    <location>
        <begin position="224"/>
        <end position="248"/>
    </location>
</feature>
<dbReference type="HOGENOM" id="CLU_039929_2_1_11"/>
<dbReference type="OrthoDB" id="9814461at2"/>
<dbReference type="GO" id="GO:0005886">
    <property type="term" value="C:plasma membrane"/>
    <property type="evidence" value="ECO:0007669"/>
    <property type="project" value="UniProtKB-SubCell"/>
</dbReference>
<dbReference type="PANTHER" id="PTHR11795">
    <property type="entry name" value="BRANCHED-CHAIN AMINO ACID TRANSPORT SYSTEM PERMEASE PROTEIN LIVH"/>
    <property type="match status" value="1"/>
</dbReference>
<sequence length="289" mass="28958">MLDLYLIPVINGFAYGLLLFVVAAGLTLAFGVADVLNLAHGTVYVVGGYAAATLTDGSWGGLLLAIAVGCLAGAACGGLLSVAVAPLTGRGHLAQALLTFGIALVGGALLVYAFGADDLRPTLPEALTEPVLINGQRYSGYRLSMIGLGVILAVVIWFVITRTRAGARVRAMVDDPGMVASLGTNPRTILNGVMVAAGALAGTAGAIGAPLIGPGPGTANQVLLMSLVIVVVGGLGSVLGAFVAALVVGQVQALGPIVAETWAPYLLFVAMAVALLVRRPQSLLPGGAR</sequence>
<evidence type="ECO:0000313" key="10">
    <source>
        <dbReference type="EMBL" id="ADD42522.1"/>
    </source>
</evidence>
<evidence type="ECO:0000256" key="6">
    <source>
        <dbReference type="ARBA" id="ARBA00022989"/>
    </source>
</evidence>
<dbReference type="STRING" id="446470.Snas_2847"/>
<evidence type="ECO:0000256" key="2">
    <source>
        <dbReference type="ARBA" id="ARBA00022448"/>
    </source>
</evidence>
<feature type="transmembrane region" description="Helical" evidence="9">
    <location>
        <begin position="141"/>
        <end position="160"/>
    </location>
</feature>
<proteinExistence type="inferred from homology"/>
<dbReference type="Proteomes" id="UP000000844">
    <property type="component" value="Chromosome"/>
</dbReference>
<dbReference type="KEGG" id="sna:Snas_2847"/>
<accession>D3Q8E8</accession>
<dbReference type="EMBL" id="CP001778">
    <property type="protein sequence ID" value="ADD42522.1"/>
    <property type="molecule type" value="Genomic_DNA"/>
</dbReference>
<dbReference type="PANTHER" id="PTHR11795:SF442">
    <property type="entry name" value="ABC TRANSPORTER ATP-BINDING PROTEIN"/>
    <property type="match status" value="1"/>
</dbReference>
<evidence type="ECO:0000256" key="5">
    <source>
        <dbReference type="ARBA" id="ARBA00022970"/>
    </source>
</evidence>
<keyword evidence="5" id="KW-0029">Amino-acid transport</keyword>
<comment type="subcellular location">
    <subcellularLocation>
        <location evidence="1">Cell membrane</location>
        <topology evidence="1">Multi-pass membrane protein</topology>
    </subcellularLocation>
</comment>
<dbReference type="InterPro" id="IPR052157">
    <property type="entry name" value="BCAA_transport_permease"/>
</dbReference>
<feature type="transmembrane region" description="Helical" evidence="9">
    <location>
        <begin position="96"/>
        <end position="115"/>
    </location>
</feature>
<dbReference type="GO" id="GO:0006865">
    <property type="term" value="P:amino acid transport"/>
    <property type="evidence" value="ECO:0007669"/>
    <property type="project" value="UniProtKB-KW"/>
</dbReference>
<evidence type="ECO:0000256" key="1">
    <source>
        <dbReference type="ARBA" id="ARBA00004651"/>
    </source>
</evidence>
<organism evidence="10 11">
    <name type="scientific">Stackebrandtia nassauensis (strain DSM 44728 / CIP 108903 / NRRL B-16338 / NBRC 102104 / LLR-40K-21)</name>
    <dbReference type="NCBI Taxonomy" id="446470"/>
    <lineage>
        <taxon>Bacteria</taxon>
        <taxon>Bacillati</taxon>
        <taxon>Actinomycetota</taxon>
        <taxon>Actinomycetes</taxon>
        <taxon>Glycomycetales</taxon>
        <taxon>Glycomycetaceae</taxon>
        <taxon>Stackebrandtia</taxon>
    </lineage>
</organism>
<dbReference type="InterPro" id="IPR001851">
    <property type="entry name" value="ABC_transp_permease"/>
</dbReference>
<keyword evidence="3" id="KW-1003">Cell membrane</keyword>
<evidence type="ECO:0000256" key="7">
    <source>
        <dbReference type="ARBA" id="ARBA00023136"/>
    </source>
</evidence>
<dbReference type="RefSeq" id="WP_013018093.1">
    <property type="nucleotide sequence ID" value="NC_013947.1"/>
</dbReference>
<feature type="transmembrane region" description="Helical" evidence="9">
    <location>
        <begin position="257"/>
        <end position="277"/>
    </location>
</feature>
<keyword evidence="2" id="KW-0813">Transport</keyword>
<evidence type="ECO:0000256" key="9">
    <source>
        <dbReference type="SAM" id="Phobius"/>
    </source>
</evidence>
<reference evidence="10 11" key="1">
    <citation type="journal article" date="2009" name="Stand. Genomic Sci.">
        <title>Complete genome sequence of Stackebrandtia nassauensis type strain (LLR-40K-21).</title>
        <authorList>
            <person name="Munk C."/>
            <person name="Lapidus A."/>
            <person name="Copeland A."/>
            <person name="Jando M."/>
            <person name="Mayilraj S."/>
            <person name="Glavina Del Rio T."/>
            <person name="Nolan M."/>
            <person name="Chen F."/>
            <person name="Lucas S."/>
            <person name="Tice H."/>
            <person name="Cheng J.F."/>
            <person name="Han C."/>
            <person name="Detter J.C."/>
            <person name="Bruce D."/>
            <person name="Goodwin L."/>
            <person name="Chain P."/>
            <person name="Pitluck S."/>
            <person name="Goker M."/>
            <person name="Ovchinikova G."/>
            <person name="Pati A."/>
            <person name="Ivanova N."/>
            <person name="Mavromatis K."/>
            <person name="Chen A."/>
            <person name="Palaniappan K."/>
            <person name="Land M."/>
            <person name="Hauser L."/>
            <person name="Chang Y.J."/>
            <person name="Jeffries C.D."/>
            <person name="Bristow J."/>
            <person name="Eisen J.A."/>
            <person name="Markowitz V."/>
            <person name="Hugenholtz P."/>
            <person name="Kyrpides N.C."/>
            <person name="Klenk H.P."/>
        </authorList>
    </citation>
    <scope>NUCLEOTIDE SEQUENCE [LARGE SCALE GENOMIC DNA]</scope>
    <source>
        <strain evidence="11">DSM 44728 / CIP 108903 / NRRL B-16338 / NBRC 102104 / LLR-40K-21</strain>
    </source>
</reference>
<keyword evidence="7 9" id="KW-0472">Membrane</keyword>
<evidence type="ECO:0000256" key="4">
    <source>
        <dbReference type="ARBA" id="ARBA00022692"/>
    </source>
</evidence>
<feature type="transmembrane region" description="Helical" evidence="9">
    <location>
        <begin position="188"/>
        <end position="212"/>
    </location>
</feature>
<comment type="similarity">
    <text evidence="8">Belongs to the binding-protein-dependent transport system permease family. LivHM subfamily.</text>
</comment>
<evidence type="ECO:0000256" key="3">
    <source>
        <dbReference type="ARBA" id="ARBA00022475"/>
    </source>
</evidence>
<keyword evidence="11" id="KW-1185">Reference proteome</keyword>
<evidence type="ECO:0000313" key="11">
    <source>
        <dbReference type="Proteomes" id="UP000000844"/>
    </source>
</evidence>
<protein>
    <submittedName>
        <fullName evidence="10">Inner-membrane translocator</fullName>
    </submittedName>
</protein>
<keyword evidence="4 9" id="KW-0812">Transmembrane</keyword>